<gene>
    <name evidence="1" type="ORF">S7711_09688</name>
</gene>
<dbReference type="PANTHER" id="PTHR32027:SF0">
    <property type="entry name" value="CYTOSINE DEAMINASE"/>
    <property type="match status" value="1"/>
</dbReference>
<evidence type="ECO:0008006" key="3">
    <source>
        <dbReference type="Google" id="ProtNLM"/>
    </source>
</evidence>
<dbReference type="OrthoDB" id="10266980at2759"/>
<dbReference type="Gene3D" id="3.20.20.140">
    <property type="entry name" value="Metal-dependent hydrolases"/>
    <property type="match status" value="1"/>
</dbReference>
<sequence length="375" mass="41922">MKSGTFQEALANTSEAKKRYTMDDLYLRGSQLLATSYKQGVGFLRAFVEVDHVTKLQPLKTAIQLKKDFGHLLEVQICVFAQDPIFSTAHGEENRFLLLTGLEEFGEHIEVIGTTPYVESSFEASRRNIEWAVQTALRLKKCLDFHIEYNLNGGDVMETFRYLLDTLITESWPTEPGAPTVVLGHATRLSQASHEQLSSLSRRIKEELLPVHFVGLPTSDLFMMGRPQPDSEMPLSRVCGTMNIPRMIREYGFEGCVSVNNVGNSFTPYGTGDPLALASLGVGVFHAGTEDDAKLLYEMVSTRAMNAIMPLKHSREKFTLATGSFLLKMLLIKNKEVFEIGAATGKPVKVPARLRLSVKDVIWDTPDFSFRTLIH</sequence>
<dbReference type="SUPFAM" id="SSF51556">
    <property type="entry name" value="Metallo-dependent hydrolases"/>
    <property type="match status" value="1"/>
</dbReference>
<dbReference type="PANTHER" id="PTHR32027">
    <property type="entry name" value="CYTOSINE DEAMINASE"/>
    <property type="match status" value="1"/>
</dbReference>
<dbReference type="InterPro" id="IPR032466">
    <property type="entry name" value="Metal_Hydrolase"/>
</dbReference>
<name>A0A084B1F4_STACB</name>
<dbReference type="HOGENOM" id="CLU_031758_1_0_1"/>
<dbReference type="EMBL" id="KL648304">
    <property type="protein sequence ID" value="KEY71383.1"/>
    <property type="molecule type" value="Genomic_DNA"/>
</dbReference>
<evidence type="ECO:0000313" key="2">
    <source>
        <dbReference type="Proteomes" id="UP000028045"/>
    </source>
</evidence>
<accession>A0A084B1F4</accession>
<proteinExistence type="predicted"/>
<dbReference type="Proteomes" id="UP000028045">
    <property type="component" value="Unassembled WGS sequence"/>
</dbReference>
<dbReference type="InterPro" id="IPR052349">
    <property type="entry name" value="Metallo-hydrolase_Enzymes"/>
</dbReference>
<dbReference type="GO" id="GO:0016814">
    <property type="term" value="F:hydrolase activity, acting on carbon-nitrogen (but not peptide) bonds, in cyclic amidines"/>
    <property type="evidence" value="ECO:0007669"/>
    <property type="project" value="TreeGrafter"/>
</dbReference>
<evidence type="ECO:0000313" key="1">
    <source>
        <dbReference type="EMBL" id="KEY71383.1"/>
    </source>
</evidence>
<reference evidence="1 2" key="1">
    <citation type="journal article" date="2014" name="BMC Genomics">
        <title>Comparative genome sequencing reveals chemotype-specific gene clusters in the toxigenic black mold Stachybotrys.</title>
        <authorList>
            <person name="Semeiks J."/>
            <person name="Borek D."/>
            <person name="Otwinowski Z."/>
            <person name="Grishin N.V."/>
        </authorList>
    </citation>
    <scope>NUCLEOTIDE SEQUENCE [LARGE SCALE GENOMIC DNA]</scope>
    <source>
        <strain evidence="2">CBS 109288 / IBT 7711</strain>
    </source>
</reference>
<keyword evidence="2" id="KW-1185">Reference proteome</keyword>
<dbReference type="AlphaFoldDB" id="A0A084B1F4"/>
<organism evidence="1 2">
    <name type="scientific">Stachybotrys chartarum (strain CBS 109288 / IBT 7711)</name>
    <name type="common">Toxic black mold</name>
    <name type="synonym">Stilbospora chartarum</name>
    <dbReference type="NCBI Taxonomy" id="1280523"/>
    <lineage>
        <taxon>Eukaryota</taxon>
        <taxon>Fungi</taxon>
        <taxon>Dikarya</taxon>
        <taxon>Ascomycota</taxon>
        <taxon>Pezizomycotina</taxon>
        <taxon>Sordariomycetes</taxon>
        <taxon>Hypocreomycetidae</taxon>
        <taxon>Hypocreales</taxon>
        <taxon>Stachybotryaceae</taxon>
        <taxon>Stachybotrys</taxon>
    </lineage>
</organism>
<protein>
    <recommendedName>
        <fullName evidence="3">Amidohydrolase-related domain-containing protein</fullName>
    </recommendedName>
</protein>